<keyword evidence="2" id="KW-0812">Transmembrane</keyword>
<accession>A0A0F9V1J3</accession>
<evidence type="ECO:0000313" key="3">
    <source>
        <dbReference type="EMBL" id="KKN97834.1"/>
    </source>
</evidence>
<name>A0A0F9V1J3_9ZZZZ</name>
<evidence type="ECO:0000256" key="1">
    <source>
        <dbReference type="SAM" id="MobiDB-lite"/>
    </source>
</evidence>
<evidence type="ECO:0000256" key="2">
    <source>
        <dbReference type="SAM" id="Phobius"/>
    </source>
</evidence>
<feature type="region of interest" description="Disordered" evidence="1">
    <location>
        <begin position="395"/>
        <end position="417"/>
    </location>
</feature>
<feature type="compositionally biased region" description="Polar residues" evidence="1">
    <location>
        <begin position="255"/>
        <end position="265"/>
    </location>
</feature>
<feature type="region of interest" description="Disordered" evidence="1">
    <location>
        <begin position="676"/>
        <end position="719"/>
    </location>
</feature>
<feature type="transmembrane region" description="Helical" evidence="2">
    <location>
        <begin position="441"/>
        <end position="465"/>
    </location>
</feature>
<proteinExistence type="predicted"/>
<feature type="region of interest" description="Disordered" evidence="1">
    <location>
        <begin position="480"/>
        <end position="541"/>
    </location>
</feature>
<gene>
    <name evidence="3" type="ORF">LCGC14_0153480</name>
</gene>
<protein>
    <recommendedName>
        <fullName evidence="4">Type II secretion system protein GspC N-terminal domain-containing protein</fullName>
    </recommendedName>
</protein>
<dbReference type="AlphaFoldDB" id="A0A0F9V1J3"/>
<feature type="compositionally biased region" description="Low complexity" evidence="1">
    <location>
        <begin position="480"/>
        <end position="492"/>
    </location>
</feature>
<feature type="compositionally biased region" description="Polar residues" evidence="1">
    <location>
        <begin position="692"/>
        <end position="703"/>
    </location>
</feature>
<dbReference type="EMBL" id="LAZR01000055">
    <property type="protein sequence ID" value="KKN97834.1"/>
    <property type="molecule type" value="Genomic_DNA"/>
</dbReference>
<sequence length="905" mass="94740">MFHRLQASNKSVSMKPNFALSLSFQGIRLLHRVPNGWRQIGEVAVDAEDMAAELATLRATATALEPSGLRSKVLIPNDQIKFMSIDTAGLDGQARREAAKRALDGATPYAVTDLVFDTRNDGPLTHIAAVARETLIEAEAFATEHRFHPVSFVAQADDHDFKGEAFFGPTGTAFQWLKPGEEVEPDTQPLVILGDVAPPEEKQSQSDPIAEISVAPPKTDLGLTAPIIQAEAEATTLPPKAEKPAPKASAAPEGTRQQTSNTSVGTAAPDAQPVAQSVTPPLAKPSATAKAPAISGGKTSTVSVESKVPPALGAPTTAPSKSTPAAPAATKATADFSSRRSAPRVAAAVGRGHVQPLENAGGPVPDSSSLTGAKPAHETKASPFAFLKRLRSLPLPPRSRPTRASAPAVAGKTRAKDVNEADRMTVFGARNDQTVGGKPRFLALALTAALLVFLAGVAAWASVFLDDGLTLSRIFGTRDTTQTAASAPTAAPKIEQSTKRDVAPPAPSKQANDTTVAALATPQRDESDPVLDETSAPQNLQPTEMTAQEIEAKYATTGIWALAPKTPQVPAMLSLDNVLARGLDPVSTSNKAMALPKLASFGGDVVDIISAPPATAGTTFKLDDRGLVIPSEKGTLNADGVIVFAGRPARVPPATLARPDAPKAAEVIEASVASAPPKFRPKLRPEEPPEATDSSNPETTNLESTNSDSSDPDSSEADSAIRNELAALRPTVRSAQVIKAAAAAQQAEVDAAAKAAAEALKAALPQEPVNNATRYATDISKRPDLRPANFSRLVRRAERAQPMPVTVASAAKTVTPQVVKPAVPSKTSVSKQATVKNAIKLRTINLIGVYGKPSSRRALIRLSNGRYQKVAVGDRLDGGRVSAIGESELRYNRRGRDVVLKMPRG</sequence>
<feature type="compositionally biased region" description="Low complexity" evidence="1">
    <location>
        <begin position="314"/>
        <end position="352"/>
    </location>
</feature>
<feature type="region of interest" description="Disordered" evidence="1">
    <location>
        <begin position="233"/>
        <end position="378"/>
    </location>
</feature>
<organism evidence="3">
    <name type="scientific">marine sediment metagenome</name>
    <dbReference type="NCBI Taxonomy" id="412755"/>
    <lineage>
        <taxon>unclassified sequences</taxon>
        <taxon>metagenomes</taxon>
        <taxon>ecological metagenomes</taxon>
    </lineage>
</organism>
<reference evidence="3" key="1">
    <citation type="journal article" date="2015" name="Nature">
        <title>Complex archaea that bridge the gap between prokaryotes and eukaryotes.</title>
        <authorList>
            <person name="Spang A."/>
            <person name="Saw J.H."/>
            <person name="Jorgensen S.L."/>
            <person name="Zaremba-Niedzwiedzka K."/>
            <person name="Martijn J."/>
            <person name="Lind A.E."/>
            <person name="van Eijk R."/>
            <person name="Schleper C."/>
            <person name="Guy L."/>
            <person name="Ettema T.J."/>
        </authorList>
    </citation>
    <scope>NUCLEOTIDE SEQUENCE</scope>
</reference>
<evidence type="ECO:0008006" key="4">
    <source>
        <dbReference type="Google" id="ProtNLM"/>
    </source>
</evidence>
<keyword evidence="2" id="KW-1133">Transmembrane helix</keyword>
<keyword evidence="2" id="KW-0472">Membrane</keyword>
<comment type="caution">
    <text evidence="3">The sequence shown here is derived from an EMBL/GenBank/DDBJ whole genome shotgun (WGS) entry which is preliminary data.</text>
</comment>